<evidence type="ECO:0000256" key="1">
    <source>
        <dbReference type="SAM" id="MobiDB-lite"/>
    </source>
</evidence>
<reference evidence="2" key="1">
    <citation type="submission" date="2023-10" db="EMBL/GenBank/DDBJ databases">
        <authorList>
            <person name="Hackl T."/>
        </authorList>
    </citation>
    <scope>NUCLEOTIDE SEQUENCE</scope>
</reference>
<dbReference type="EMBL" id="CAUWAG010000018">
    <property type="protein sequence ID" value="CAJ2511412.1"/>
    <property type="molecule type" value="Genomic_DNA"/>
</dbReference>
<comment type="caution">
    <text evidence="2">The sequence shown here is derived from an EMBL/GenBank/DDBJ whole genome shotgun (WGS) entry which is preliminary data.</text>
</comment>
<sequence length="764" mass="86740">MAFRPEDYDHLDLPDPNFLAKELDPSLQIASLADVRQDAQARSKDIFASYQTLHDILDRHEKTIQKRWTKKTRQQRQKILASAKSLRECYMWPHISQNDLLKPKTLLLLLNARGRHLPPTFAGADKAAMQLGLVTKKLRQVFLCGYMMVLHGVQSPREYGELFSWEEHPDAFQWTLNRKQSVPGEATTFPIRPEPDLTTERGSNGIDSLAMMAAEAPYRLPAKLDFSRIERVLGARASAAEDHVWALREDPAYFAEQLIEVREHRPELLKDTSGHEHPVMKTTQQDTLWARVCRTVSLEAHLHLESYTELYQQAQTLRTLQTKHAAAISPTGDLPDELMDCLFRFRRYLNQAAKHTVERLRHNFAASPPWRQNFVRQPPADSTTITIRGLDAKTSDIEQQVLWFLSTVWEDSSNLLVARLPLIVDQLGWLLETETRAKELLSARIAGIVGDLAIITHCIAQLELYTPWARGFELAHVERQGGIEAEFAQRTVKRGMIVDALRGENLTQVARLGNPSDMRFAYPFEKWRTRQNVEILPRAERNLDEYWAAIDRILYSNCGNLEGTAIRRVLTRPRAMQRTPDFAPPLATDKPSREPVLDPGVAGLYRPLSTIYIAEPAGAASSSPLAPTPKMKEKTRDTTSSAAAPPEPIAADATPQTEPPSIPVDARSLRVFRALFFNPAVTSSPGEISWTDFLRATISTGLFTAEKLYGSVWQFQKREGDQSRIQFHEPHLRAKIPFTTARRHGRRLNRAFGWVGDTFLLKLK</sequence>
<dbReference type="PANTHER" id="PTHR40788">
    <property type="entry name" value="CLR5 DOMAIN-CONTAINING PROTEIN-RELATED"/>
    <property type="match status" value="1"/>
</dbReference>
<accession>A0AAI8VUN2</accession>
<evidence type="ECO:0000313" key="3">
    <source>
        <dbReference type="Proteomes" id="UP001295740"/>
    </source>
</evidence>
<name>A0AAI8VUN2_9PEZI</name>
<evidence type="ECO:0000313" key="2">
    <source>
        <dbReference type="EMBL" id="CAJ2511412.1"/>
    </source>
</evidence>
<gene>
    <name evidence="2" type="ORF">KHLLAP_LOCUS11880</name>
</gene>
<feature type="region of interest" description="Disordered" evidence="1">
    <location>
        <begin position="619"/>
        <end position="662"/>
    </location>
</feature>
<dbReference type="Proteomes" id="UP001295740">
    <property type="component" value="Unassembled WGS sequence"/>
</dbReference>
<dbReference type="AlphaFoldDB" id="A0AAI8VUN2"/>
<keyword evidence="3" id="KW-1185">Reference proteome</keyword>
<proteinExistence type="predicted"/>
<dbReference type="PANTHER" id="PTHR40788:SF2">
    <property type="entry name" value="CLR5 DOMAIN-CONTAINING PROTEIN"/>
    <property type="match status" value="1"/>
</dbReference>
<organism evidence="2 3">
    <name type="scientific">Anthostomella pinea</name>
    <dbReference type="NCBI Taxonomy" id="933095"/>
    <lineage>
        <taxon>Eukaryota</taxon>
        <taxon>Fungi</taxon>
        <taxon>Dikarya</taxon>
        <taxon>Ascomycota</taxon>
        <taxon>Pezizomycotina</taxon>
        <taxon>Sordariomycetes</taxon>
        <taxon>Xylariomycetidae</taxon>
        <taxon>Xylariales</taxon>
        <taxon>Xylariaceae</taxon>
        <taxon>Anthostomella</taxon>
    </lineage>
</organism>
<protein>
    <submittedName>
        <fullName evidence="2">Uu.00g070370.m01.CDS01</fullName>
    </submittedName>
</protein>